<gene>
    <name evidence="2" type="ORF">SCAR479_00028</name>
</gene>
<feature type="region of interest" description="Disordered" evidence="1">
    <location>
        <begin position="1"/>
        <end position="169"/>
    </location>
</feature>
<feature type="compositionally biased region" description="Polar residues" evidence="1">
    <location>
        <begin position="59"/>
        <end position="69"/>
    </location>
</feature>
<feature type="compositionally biased region" description="Polar residues" evidence="1">
    <location>
        <begin position="19"/>
        <end position="47"/>
    </location>
</feature>
<keyword evidence="3" id="KW-1185">Reference proteome</keyword>
<accession>A0ABR2Y8D3</accession>
<dbReference type="EMBL" id="JARVKM010000001">
    <property type="protein sequence ID" value="KAK9783469.1"/>
    <property type="molecule type" value="Genomic_DNA"/>
</dbReference>
<feature type="compositionally biased region" description="Basic and acidic residues" evidence="1">
    <location>
        <begin position="108"/>
        <end position="124"/>
    </location>
</feature>
<dbReference type="Proteomes" id="UP001465668">
    <property type="component" value="Unassembled WGS sequence"/>
</dbReference>
<name>A0ABR2Y8D3_9PEZI</name>
<evidence type="ECO:0000313" key="2">
    <source>
        <dbReference type="EMBL" id="KAK9783469.1"/>
    </source>
</evidence>
<comment type="caution">
    <text evidence="2">The sequence shown here is derived from an EMBL/GenBank/DDBJ whole genome shotgun (WGS) entry which is preliminary data.</text>
</comment>
<evidence type="ECO:0000313" key="3">
    <source>
        <dbReference type="Proteomes" id="UP001465668"/>
    </source>
</evidence>
<sequence length="651" mass="70718">MEQPGSPAPTIDLPEAVSEVTTTEPPTNDQRTPQAPTRGATTSNSVPTLRFPRPVGNRRLTNWVSSSQPDIMRPSNFPDDAPLDASITDDYEVIGTDGETQPGAADPIYERPASELGDDVHSLADTDTGTDAYTNDVDTDSSDDDDEEEDEELDADHTAAAPDDSAVLTDEEDHEVDMTMAERSLEHPTELFTPDSIHVSRQASTSGEDHADSMLERALSAAGLTKGRATANSTGTAKDNAKEAHPKLLRAEVLGARHSIRNLYEEAVEFFRYDTSVRQICAHCLFLAALIFTSRYISQYMTSDSTTATEVLTTVPVASVSSIATPSAAEILISTSTVTSIVTSTKIQSHALQTTTSSKSVASISPDSSLHVRQNLCSADVHGRNEILLRVPQQFKASWLAKHAVMISVSRGSGDVSSELITIADTDEGFIIEVPHEEAYGILDVSIATTRKPKIKETFQVNFGSFIIVDALDAGKQLMKGFAQTVVDTLNGTTTWVEETCSPAFDLMSKPASVTDSIMQGFQDATSAAFSLPGQLADLVKQPFPEGRVEQARKELARTAQDLQDEAALLVLHAQLNSKLQWLWWSGQTAEYEQYLAAAGPYYQKKQQEAAIASHARANSVKKEIQARRKLETQQGHEARGWAWGAFERCP</sequence>
<organism evidence="2 3">
    <name type="scientific">Seiridium cardinale</name>
    <dbReference type="NCBI Taxonomy" id="138064"/>
    <lineage>
        <taxon>Eukaryota</taxon>
        <taxon>Fungi</taxon>
        <taxon>Dikarya</taxon>
        <taxon>Ascomycota</taxon>
        <taxon>Pezizomycotina</taxon>
        <taxon>Sordariomycetes</taxon>
        <taxon>Xylariomycetidae</taxon>
        <taxon>Amphisphaeriales</taxon>
        <taxon>Sporocadaceae</taxon>
        <taxon>Seiridium</taxon>
    </lineage>
</organism>
<reference evidence="2 3" key="1">
    <citation type="submission" date="2024-02" db="EMBL/GenBank/DDBJ databases">
        <title>First draft genome assembly of two strains of Seiridium cardinale.</title>
        <authorList>
            <person name="Emiliani G."/>
            <person name="Scali E."/>
        </authorList>
    </citation>
    <scope>NUCLEOTIDE SEQUENCE [LARGE SCALE GENOMIC DNA]</scope>
    <source>
        <strain evidence="2 3">BM-138-000479</strain>
    </source>
</reference>
<feature type="compositionally biased region" description="Acidic residues" evidence="1">
    <location>
        <begin position="137"/>
        <end position="154"/>
    </location>
</feature>
<evidence type="ECO:0000256" key="1">
    <source>
        <dbReference type="SAM" id="MobiDB-lite"/>
    </source>
</evidence>
<protein>
    <submittedName>
        <fullName evidence="2">Uncharacterized protein</fullName>
    </submittedName>
</protein>
<proteinExistence type="predicted"/>